<feature type="domain" description="Piwi" evidence="4">
    <location>
        <begin position="590"/>
        <end position="902"/>
    </location>
</feature>
<dbReference type="PROSITE" id="PS50822">
    <property type="entry name" value="PIWI"/>
    <property type="match status" value="1"/>
</dbReference>
<dbReference type="SMART" id="SM00949">
    <property type="entry name" value="PAZ"/>
    <property type="match status" value="1"/>
</dbReference>
<dbReference type="InterPro" id="IPR045246">
    <property type="entry name" value="Piwi_ago-like"/>
</dbReference>
<keyword evidence="6" id="KW-1185">Reference proteome</keyword>
<dbReference type="Pfam" id="PF16486">
    <property type="entry name" value="ArgoN"/>
    <property type="match status" value="1"/>
</dbReference>
<dbReference type="Gene3D" id="2.170.260.10">
    <property type="entry name" value="paz domain"/>
    <property type="match status" value="1"/>
</dbReference>
<dbReference type="Pfam" id="PF08699">
    <property type="entry name" value="ArgoL1"/>
    <property type="match status" value="1"/>
</dbReference>
<dbReference type="InterPro" id="IPR014811">
    <property type="entry name" value="ArgoL1"/>
</dbReference>
<dbReference type="GO" id="GO:0003723">
    <property type="term" value="F:RNA binding"/>
    <property type="evidence" value="ECO:0007669"/>
    <property type="project" value="InterPro"/>
</dbReference>
<evidence type="ECO:0000313" key="6">
    <source>
        <dbReference type="Proteomes" id="UP000250043"/>
    </source>
</evidence>
<dbReference type="Proteomes" id="UP000250043">
    <property type="component" value="Unassembled WGS sequence"/>
</dbReference>
<name>A0A8E2AVX2_9APHY</name>
<dbReference type="InterPro" id="IPR032473">
    <property type="entry name" value="Argonaute_Mid_dom"/>
</dbReference>
<dbReference type="Pfam" id="PF16488">
    <property type="entry name" value="ArgoL2"/>
    <property type="match status" value="1"/>
</dbReference>
<reference evidence="5 6" key="1">
    <citation type="submission" date="2016-07" db="EMBL/GenBank/DDBJ databases">
        <title>Draft genome of the white-rot fungus Obba rivulosa 3A-2.</title>
        <authorList>
            <consortium name="DOE Joint Genome Institute"/>
            <person name="Miettinen O."/>
            <person name="Riley R."/>
            <person name="Acob R."/>
            <person name="Barry K."/>
            <person name="Cullen D."/>
            <person name="De Vries R."/>
            <person name="Hainaut M."/>
            <person name="Hatakka A."/>
            <person name="Henrissat B."/>
            <person name="Hilden K."/>
            <person name="Kuo R."/>
            <person name="Labutti K."/>
            <person name="Lipzen A."/>
            <person name="Makela M.R."/>
            <person name="Sandor L."/>
            <person name="Spatafora J.W."/>
            <person name="Grigoriev I.V."/>
            <person name="Hibbett D.S."/>
        </authorList>
    </citation>
    <scope>NUCLEOTIDE SEQUENCE [LARGE SCALE GENOMIC DNA]</scope>
    <source>
        <strain evidence="5 6">3A-2</strain>
    </source>
</reference>
<dbReference type="SMART" id="SM01163">
    <property type="entry name" value="DUF1785"/>
    <property type="match status" value="1"/>
</dbReference>
<dbReference type="SMART" id="SM00950">
    <property type="entry name" value="Piwi"/>
    <property type="match status" value="1"/>
</dbReference>
<dbReference type="CDD" id="cd04657">
    <property type="entry name" value="Piwi_ago-like"/>
    <property type="match status" value="1"/>
</dbReference>
<gene>
    <name evidence="5" type="ORF">OBBRIDRAFT_792165</name>
</gene>
<organism evidence="5 6">
    <name type="scientific">Obba rivulosa</name>
    <dbReference type="NCBI Taxonomy" id="1052685"/>
    <lineage>
        <taxon>Eukaryota</taxon>
        <taxon>Fungi</taxon>
        <taxon>Dikarya</taxon>
        <taxon>Basidiomycota</taxon>
        <taxon>Agaricomycotina</taxon>
        <taxon>Agaricomycetes</taxon>
        <taxon>Polyporales</taxon>
        <taxon>Gelatoporiaceae</taxon>
        <taxon>Obba</taxon>
    </lineage>
</organism>
<evidence type="ECO:0000256" key="1">
    <source>
        <dbReference type="RuleBase" id="RU361178"/>
    </source>
</evidence>
<dbReference type="InterPro" id="IPR032472">
    <property type="entry name" value="ArgoL2"/>
</dbReference>
<dbReference type="EMBL" id="KV722383">
    <property type="protein sequence ID" value="OCH91566.1"/>
    <property type="molecule type" value="Genomic_DNA"/>
</dbReference>
<dbReference type="SUPFAM" id="SSF101690">
    <property type="entry name" value="PAZ domain"/>
    <property type="match status" value="1"/>
</dbReference>
<dbReference type="Gene3D" id="3.30.420.10">
    <property type="entry name" value="Ribonuclease H-like superfamily/Ribonuclease H"/>
    <property type="match status" value="1"/>
</dbReference>
<dbReference type="Pfam" id="PF16487">
    <property type="entry name" value="ArgoMid"/>
    <property type="match status" value="1"/>
</dbReference>
<dbReference type="Gene3D" id="3.40.50.2300">
    <property type="match status" value="1"/>
</dbReference>
<feature type="domain" description="PAZ" evidence="3">
    <location>
        <begin position="316"/>
        <end position="415"/>
    </location>
</feature>
<evidence type="ECO:0000259" key="3">
    <source>
        <dbReference type="PROSITE" id="PS50821"/>
    </source>
</evidence>
<dbReference type="PROSITE" id="PS50821">
    <property type="entry name" value="PAZ"/>
    <property type="match status" value="1"/>
</dbReference>
<feature type="compositionally biased region" description="Gly residues" evidence="2">
    <location>
        <begin position="38"/>
        <end position="50"/>
    </location>
</feature>
<evidence type="ECO:0000313" key="5">
    <source>
        <dbReference type="EMBL" id="OCH91566.1"/>
    </source>
</evidence>
<dbReference type="PANTHER" id="PTHR22891">
    <property type="entry name" value="EUKARYOTIC TRANSLATION INITIATION FACTOR 2C"/>
    <property type="match status" value="1"/>
</dbReference>
<comment type="similarity">
    <text evidence="1">Belongs to the argonaute family.</text>
</comment>
<evidence type="ECO:0000259" key="4">
    <source>
        <dbReference type="PROSITE" id="PS50822"/>
    </source>
</evidence>
<dbReference type="InterPro" id="IPR036397">
    <property type="entry name" value="RNaseH_sf"/>
</dbReference>
<proteinExistence type="inferred from homology"/>
<dbReference type="InterPro" id="IPR012337">
    <property type="entry name" value="RNaseH-like_sf"/>
</dbReference>
<dbReference type="InterPro" id="IPR036085">
    <property type="entry name" value="PAZ_dom_sf"/>
</dbReference>
<dbReference type="SUPFAM" id="SSF53098">
    <property type="entry name" value="Ribonuclease H-like"/>
    <property type="match status" value="1"/>
</dbReference>
<dbReference type="InterPro" id="IPR032474">
    <property type="entry name" value="Argonaute_N"/>
</dbReference>
<dbReference type="Pfam" id="PF02171">
    <property type="entry name" value="Piwi"/>
    <property type="match status" value="1"/>
</dbReference>
<protein>
    <submittedName>
        <fullName evidence="5">Piwi-domain-containing protein</fullName>
    </submittedName>
</protein>
<sequence length="952" mass="105180">MASPAGPNAGPGDRGHLGNGPAYRANTQGAFLGRRQHGGGGYIHRGGARGGAPPRPPPQVFAPEPALAGDMAVVEVEGRASTVSDDLVAKFQLMPVRDSMPLRPGYGTLGIEVPLWANFLPFSVPKSCTIYDYAVSIEPRKQAGVERRKRIFQLLESHQDYSPYVGHIAHDSSQRLVSAKLLPEDLSINIQYCEEEEGAPRANALEFTVSFQLQRTLDMDLMNKYLNGDLADADPNLEALFSALNLVLQHRASSAGVRVGKNKYFLPSSTKRALLGPGLEARSGFFVSARPTVKQLMVNVNPCMAAFYCPGNLADRMIELCNSNGGMPLPFEGIKVTTQYHGHTRKYKIFNVMDKSAAEMKFYDAKLGDNVTVQDFFQREYNVDLKHATMPVPVVDVGRAGKPVYLPAELCHIIANQPFRGKLGRNETSQMIKWAARPPAENARTIIHEGLPSLGLQSDAPSSMLGSFGIKVSSQMTVVPGRILPPPRVTYHNSESHDVREGSWNLRHVEFHAPASVPAWAVLLVQAGKRGEFNGVNDPELDDFLKQFTQTCKNCGMSIDDQPEKIVTTSYLERIEDKLRKTFSTQKPSFILVLLSSDDSRIYSGIKCLCDVTLGIHTVHMLLAKAKKKQVQYFANVALKLNAKLGGTNHLLDAASAEWLTEEKTMLVGIDVTHPGPSSLLGTPSIAAVVASVDDTFSQFPASLMLQKPDWNKEAKEVIPNPHLAMMMGERLRVYKARNGCLPERVLVYRDGVSEGQYAAVLEHELAQILDAFTQFSDGQTSYRPKLTIVICGKRHHARLYPTHQDNATQNGNTRPGTVVDRGITDIYNNDFYLQAHAGLQGTVKPTHYVVIHDENHYSADVLQQGTHTTSYLYVRATKAVSLVPPAYYADLACERARCYLHGLLSPRDNSFKGKGQTPADREEEKKRVYNRAVQMWGNGVHEDLKETMFYI</sequence>
<feature type="region of interest" description="Disordered" evidence="2">
    <location>
        <begin position="1"/>
        <end position="63"/>
    </location>
</feature>
<dbReference type="InterPro" id="IPR003165">
    <property type="entry name" value="Piwi"/>
</dbReference>
<dbReference type="OrthoDB" id="10252740at2759"/>
<dbReference type="CDD" id="cd02846">
    <property type="entry name" value="PAZ_argonaute_like"/>
    <property type="match status" value="1"/>
</dbReference>
<dbReference type="InterPro" id="IPR003100">
    <property type="entry name" value="PAZ_dom"/>
</dbReference>
<dbReference type="AlphaFoldDB" id="A0A8E2AVX2"/>
<accession>A0A8E2AVX2</accession>
<dbReference type="Pfam" id="PF02170">
    <property type="entry name" value="PAZ"/>
    <property type="match status" value="1"/>
</dbReference>
<evidence type="ECO:0000256" key="2">
    <source>
        <dbReference type="SAM" id="MobiDB-lite"/>
    </source>
</evidence>